<gene>
    <name evidence="6" type="ORF">NQ314_004782</name>
</gene>
<dbReference type="EMBL" id="JANEYF010001344">
    <property type="protein sequence ID" value="KAJ8964495.1"/>
    <property type="molecule type" value="Genomic_DNA"/>
</dbReference>
<feature type="transmembrane region" description="Helical" evidence="5">
    <location>
        <begin position="81"/>
        <end position="105"/>
    </location>
</feature>
<feature type="transmembrane region" description="Helical" evidence="5">
    <location>
        <begin position="48"/>
        <end position="69"/>
    </location>
</feature>
<keyword evidence="3 5" id="KW-1133">Transmembrane helix</keyword>
<proteinExistence type="predicted"/>
<feature type="transmembrane region" description="Helical" evidence="5">
    <location>
        <begin position="12"/>
        <end position="36"/>
    </location>
</feature>
<sequence>MVSLKCKEIFCLIYSGLLFVSGILLITFSVILSYRVLYHYSFIPSGTIGPFIVIFILGFLHLCLTWLGIKGPPREHNFHIILFMIFTLILLICEVTVGIWSMVLWNEVSVESTELMTMSFNDKLHFNQKAWSKLQSDVSEIRTYKNYFQRQRGRAV</sequence>
<evidence type="ECO:0000256" key="3">
    <source>
        <dbReference type="ARBA" id="ARBA00022989"/>
    </source>
</evidence>
<keyword evidence="7" id="KW-1185">Reference proteome</keyword>
<organism evidence="6 7">
    <name type="scientific">Rhamnusium bicolor</name>
    <dbReference type="NCBI Taxonomy" id="1586634"/>
    <lineage>
        <taxon>Eukaryota</taxon>
        <taxon>Metazoa</taxon>
        <taxon>Ecdysozoa</taxon>
        <taxon>Arthropoda</taxon>
        <taxon>Hexapoda</taxon>
        <taxon>Insecta</taxon>
        <taxon>Pterygota</taxon>
        <taxon>Neoptera</taxon>
        <taxon>Endopterygota</taxon>
        <taxon>Coleoptera</taxon>
        <taxon>Polyphaga</taxon>
        <taxon>Cucujiformia</taxon>
        <taxon>Chrysomeloidea</taxon>
        <taxon>Cerambycidae</taxon>
        <taxon>Lepturinae</taxon>
        <taxon>Rhagiini</taxon>
        <taxon>Rhamnusium</taxon>
    </lineage>
</organism>
<dbReference type="AlphaFoldDB" id="A0AAV8ZK43"/>
<accession>A0AAV8ZK43</accession>
<reference evidence="6" key="1">
    <citation type="journal article" date="2023" name="Insect Mol. Biol.">
        <title>Genome sequencing provides insights into the evolution of gene families encoding plant cell wall-degrading enzymes in longhorned beetles.</title>
        <authorList>
            <person name="Shin N.R."/>
            <person name="Okamura Y."/>
            <person name="Kirsch R."/>
            <person name="Pauchet Y."/>
        </authorList>
    </citation>
    <scope>NUCLEOTIDE SEQUENCE</scope>
    <source>
        <strain evidence="6">RBIC_L_NR</strain>
    </source>
</reference>
<keyword evidence="2 5" id="KW-0812">Transmembrane</keyword>
<dbReference type="InterPro" id="IPR018499">
    <property type="entry name" value="Tetraspanin/Peripherin"/>
</dbReference>
<comment type="caution">
    <text evidence="6">The sequence shown here is derived from an EMBL/GenBank/DDBJ whole genome shotgun (WGS) entry which is preliminary data.</text>
</comment>
<keyword evidence="4 5" id="KW-0472">Membrane</keyword>
<protein>
    <submittedName>
        <fullName evidence="6">Uncharacterized protein</fullName>
    </submittedName>
</protein>
<evidence type="ECO:0000256" key="2">
    <source>
        <dbReference type="ARBA" id="ARBA00022692"/>
    </source>
</evidence>
<dbReference type="Proteomes" id="UP001162156">
    <property type="component" value="Unassembled WGS sequence"/>
</dbReference>
<evidence type="ECO:0000256" key="5">
    <source>
        <dbReference type="SAM" id="Phobius"/>
    </source>
</evidence>
<evidence type="ECO:0000256" key="4">
    <source>
        <dbReference type="ARBA" id="ARBA00023136"/>
    </source>
</evidence>
<dbReference type="GO" id="GO:0016020">
    <property type="term" value="C:membrane"/>
    <property type="evidence" value="ECO:0007669"/>
    <property type="project" value="UniProtKB-SubCell"/>
</dbReference>
<evidence type="ECO:0000256" key="1">
    <source>
        <dbReference type="ARBA" id="ARBA00004141"/>
    </source>
</evidence>
<comment type="subcellular location">
    <subcellularLocation>
        <location evidence="1">Membrane</location>
        <topology evidence="1">Multi-pass membrane protein</topology>
    </subcellularLocation>
</comment>
<dbReference type="Pfam" id="PF00335">
    <property type="entry name" value="Tetraspanin"/>
    <property type="match status" value="1"/>
</dbReference>
<evidence type="ECO:0000313" key="6">
    <source>
        <dbReference type="EMBL" id="KAJ8964495.1"/>
    </source>
</evidence>
<name>A0AAV8ZK43_9CUCU</name>
<evidence type="ECO:0000313" key="7">
    <source>
        <dbReference type="Proteomes" id="UP001162156"/>
    </source>
</evidence>